<dbReference type="EMBL" id="VLKH01000003">
    <property type="protein sequence ID" value="TWH81609.1"/>
    <property type="molecule type" value="Genomic_DNA"/>
</dbReference>
<comment type="subcellular location">
    <subcellularLocation>
        <location evidence="1">Cell membrane</location>
        <topology evidence="1">Multi-pass membrane protein</topology>
    </subcellularLocation>
</comment>
<evidence type="ECO:0000256" key="2">
    <source>
        <dbReference type="ARBA" id="ARBA00022475"/>
    </source>
</evidence>
<keyword evidence="5 7" id="KW-1133">Transmembrane helix</keyword>
<name>A0A562JEL0_9FIRM</name>
<dbReference type="InterPro" id="IPR005661">
    <property type="entry name" value="OadB_MmdB"/>
</dbReference>
<comment type="caution">
    <text evidence="8">The sequence shown here is derived from an EMBL/GenBank/DDBJ whole genome shotgun (WGS) entry which is preliminary data.</text>
</comment>
<keyword evidence="2" id="KW-1003">Cell membrane</keyword>
<dbReference type="RefSeq" id="WP_281291823.1">
    <property type="nucleotide sequence ID" value="NZ_VLKH01000003.1"/>
</dbReference>
<dbReference type="PANTHER" id="PTHR35806:SF1">
    <property type="entry name" value="OXALOACETATE DECARBOXYLASE BETA CHAIN 2"/>
    <property type="match status" value="1"/>
</dbReference>
<proteinExistence type="predicted"/>
<keyword evidence="3 7" id="KW-0812">Transmembrane</keyword>
<evidence type="ECO:0000256" key="3">
    <source>
        <dbReference type="ARBA" id="ARBA00022692"/>
    </source>
</evidence>
<accession>A0A562JEL0</accession>
<gene>
    <name evidence="8" type="ORF">LY60_01363</name>
</gene>
<evidence type="ECO:0000256" key="7">
    <source>
        <dbReference type="SAM" id="Phobius"/>
    </source>
</evidence>
<dbReference type="Pfam" id="PF03977">
    <property type="entry name" value="OAD_beta"/>
    <property type="match status" value="1"/>
</dbReference>
<evidence type="ECO:0000256" key="1">
    <source>
        <dbReference type="ARBA" id="ARBA00004651"/>
    </source>
</evidence>
<dbReference type="GO" id="GO:0016829">
    <property type="term" value="F:lyase activity"/>
    <property type="evidence" value="ECO:0007669"/>
    <property type="project" value="InterPro"/>
</dbReference>
<keyword evidence="9" id="KW-1185">Reference proteome</keyword>
<reference evidence="8 9" key="1">
    <citation type="submission" date="2019-07" db="EMBL/GenBank/DDBJ databases">
        <title>Genomic Encyclopedia of Type Strains, Phase I: the one thousand microbial genomes (KMG-I) project.</title>
        <authorList>
            <person name="Kyrpides N."/>
        </authorList>
    </citation>
    <scope>NUCLEOTIDE SEQUENCE [LARGE SCALE GENOMIC DNA]</scope>
    <source>
        <strain evidence="8 9">DSM 13558</strain>
    </source>
</reference>
<dbReference type="GO" id="GO:0006814">
    <property type="term" value="P:sodium ion transport"/>
    <property type="evidence" value="ECO:0007669"/>
    <property type="project" value="InterPro"/>
</dbReference>
<evidence type="ECO:0000256" key="4">
    <source>
        <dbReference type="ARBA" id="ARBA00022967"/>
    </source>
</evidence>
<keyword evidence="4" id="KW-1278">Translocase</keyword>
<dbReference type="PANTHER" id="PTHR35806">
    <property type="entry name" value="OXALOACETATE DECARBOXYLASE BETA CHAIN 2"/>
    <property type="match status" value="1"/>
</dbReference>
<sequence length="94" mass="9978">MNNKMIKKLVMIFTVFCTAAAALGISYQYLLPLYLSYKLNKDLSDASAIGIIGGADGPTTIYLSGSVSPGLTAVFAVFAAIGIAYLLITKRKHS</sequence>
<evidence type="ECO:0000256" key="6">
    <source>
        <dbReference type="ARBA" id="ARBA00023136"/>
    </source>
</evidence>
<feature type="transmembrane region" description="Helical" evidence="7">
    <location>
        <begin position="70"/>
        <end position="88"/>
    </location>
</feature>
<dbReference type="AlphaFoldDB" id="A0A562JEL0"/>
<keyword evidence="6 7" id="KW-0472">Membrane</keyword>
<evidence type="ECO:0000256" key="5">
    <source>
        <dbReference type="ARBA" id="ARBA00022989"/>
    </source>
</evidence>
<protein>
    <submittedName>
        <fullName evidence="8">Oxaloacetate decarboxylase beta subunit</fullName>
    </submittedName>
</protein>
<evidence type="ECO:0000313" key="8">
    <source>
        <dbReference type="EMBL" id="TWH81609.1"/>
    </source>
</evidence>
<dbReference type="GO" id="GO:0005886">
    <property type="term" value="C:plasma membrane"/>
    <property type="evidence" value="ECO:0007669"/>
    <property type="project" value="UniProtKB-SubCell"/>
</dbReference>
<dbReference type="Proteomes" id="UP000315343">
    <property type="component" value="Unassembled WGS sequence"/>
</dbReference>
<organism evidence="8 9">
    <name type="scientific">Sedimentibacter saalensis</name>
    <dbReference type="NCBI Taxonomy" id="130788"/>
    <lineage>
        <taxon>Bacteria</taxon>
        <taxon>Bacillati</taxon>
        <taxon>Bacillota</taxon>
        <taxon>Tissierellia</taxon>
        <taxon>Sedimentibacter</taxon>
    </lineage>
</organism>
<evidence type="ECO:0000313" key="9">
    <source>
        <dbReference type="Proteomes" id="UP000315343"/>
    </source>
</evidence>